<protein>
    <submittedName>
        <fullName evidence="1">Uncharacterized protein</fullName>
    </submittedName>
</protein>
<accession>A0A9N8EMC1</accession>
<evidence type="ECO:0000313" key="2">
    <source>
        <dbReference type="Proteomes" id="UP001153069"/>
    </source>
</evidence>
<dbReference type="Proteomes" id="UP001153069">
    <property type="component" value="Unassembled WGS sequence"/>
</dbReference>
<proteinExistence type="predicted"/>
<comment type="caution">
    <text evidence="1">The sequence shown here is derived from an EMBL/GenBank/DDBJ whole genome shotgun (WGS) entry which is preliminary data.</text>
</comment>
<name>A0A9N8EMC1_9STRA</name>
<sequence length="261" mass="29996">MSTTANSSSSRIIKDHNNHRPWLSYQLVQERFQAGDSYTWLYRYQGKEASWERYTVLDVFYPYLRIELASRFVVDNNQAAACKGKGDLYQTHHRMTISMEQQLSASDDPEEWSLVSFEYYYQDGSHNRGGWTSLRGQNNVQAFEEKFNVFVMPYKKNCASNSTGTGSLREVLVIPAPHKTIILKKKTNHSTNGPTELKTAVTRPSRHQYTNSWYACHPDELAGIALWKEFEGGEYSFELVEMQRSGIKTCFDSIVGIEGLK</sequence>
<keyword evidence="2" id="KW-1185">Reference proteome</keyword>
<organism evidence="1 2">
    <name type="scientific">Seminavis robusta</name>
    <dbReference type="NCBI Taxonomy" id="568900"/>
    <lineage>
        <taxon>Eukaryota</taxon>
        <taxon>Sar</taxon>
        <taxon>Stramenopiles</taxon>
        <taxon>Ochrophyta</taxon>
        <taxon>Bacillariophyta</taxon>
        <taxon>Bacillariophyceae</taxon>
        <taxon>Bacillariophycidae</taxon>
        <taxon>Naviculales</taxon>
        <taxon>Naviculaceae</taxon>
        <taxon>Seminavis</taxon>
    </lineage>
</organism>
<gene>
    <name evidence="1" type="ORF">SEMRO_1220_G253580.1</name>
</gene>
<dbReference type="AlphaFoldDB" id="A0A9N8EMC1"/>
<dbReference type="EMBL" id="CAICTM010001218">
    <property type="protein sequence ID" value="CAB9521669.1"/>
    <property type="molecule type" value="Genomic_DNA"/>
</dbReference>
<evidence type="ECO:0000313" key="1">
    <source>
        <dbReference type="EMBL" id="CAB9521669.1"/>
    </source>
</evidence>
<reference evidence="1" key="1">
    <citation type="submission" date="2020-06" db="EMBL/GenBank/DDBJ databases">
        <authorList>
            <consortium name="Plant Systems Biology data submission"/>
        </authorList>
    </citation>
    <scope>NUCLEOTIDE SEQUENCE</scope>
    <source>
        <strain evidence="1">D6</strain>
    </source>
</reference>